<name>A0ABW0JFW3_9BURK</name>
<dbReference type="RefSeq" id="WP_377715578.1">
    <property type="nucleotide sequence ID" value="NZ_JBHSMP010000043.1"/>
</dbReference>
<protein>
    <submittedName>
        <fullName evidence="1">Uncharacterized protein</fullName>
    </submittedName>
</protein>
<reference evidence="2" key="1">
    <citation type="journal article" date="2019" name="Int. J. Syst. Evol. Microbiol.">
        <title>The Global Catalogue of Microorganisms (GCM) 10K type strain sequencing project: providing services to taxonomists for standard genome sequencing and annotation.</title>
        <authorList>
            <consortium name="The Broad Institute Genomics Platform"/>
            <consortium name="The Broad Institute Genome Sequencing Center for Infectious Disease"/>
            <person name="Wu L."/>
            <person name="Ma J."/>
        </authorList>
    </citation>
    <scope>NUCLEOTIDE SEQUENCE [LARGE SCALE GENOMIC DNA]</scope>
    <source>
        <strain evidence="2">CCUG 56042</strain>
    </source>
</reference>
<proteinExistence type="predicted"/>
<dbReference type="Proteomes" id="UP001596103">
    <property type="component" value="Unassembled WGS sequence"/>
</dbReference>
<organism evidence="1 2">
    <name type="scientific">Paraburkholderia denitrificans</name>
    <dbReference type="NCBI Taxonomy" id="694025"/>
    <lineage>
        <taxon>Bacteria</taxon>
        <taxon>Pseudomonadati</taxon>
        <taxon>Pseudomonadota</taxon>
        <taxon>Betaproteobacteria</taxon>
        <taxon>Burkholderiales</taxon>
        <taxon>Burkholderiaceae</taxon>
        <taxon>Paraburkholderia</taxon>
    </lineage>
</organism>
<evidence type="ECO:0000313" key="2">
    <source>
        <dbReference type="Proteomes" id="UP001596103"/>
    </source>
</evidence>
<keyword evidence="2" id="KW-1185">Reference proteome</keyword>
<sequence>MVKQQRAAAPATLQFIVSSPQLSEFEAPFADFNQIRLREMDRLVSERIPVTFRTCCRVTGAMTRAVAIQINLI</sequence>
<dbReference type="EMBL" id="JBHSMP010000043">
    <property type="protein sequence ID" value="MFC5431932.1"/>
    <property type="molecule type" value="Genomic_DNA"/>
</dbReference>
<evidence type="ECO:0000313" key="1">
    <source>
        <dbReference type="EMBL" id="MFC5431932.1"/>
    </source>
</evidence>
<comment type="caution">
    <text evidence="1">The sequence shown here is derived from an EMBL/GenBank/DDBJ whole genome shotgun (WGS) entry which is preliminary data.</text>
</comment>
<gene>
    <name evidence="1" type="ORF">ACFPTO_24515</name>
</gene>
<accession>A0ABW0JFW3</accession>